<protein>
    <submittedName>
        <fullName evidence="1">Uncharacterized protein</fullName>
    </submittedName>
</protein>
<sequence length="62" mass="7191">MATDRSNDLERTDEKPRPGDLVLCACCRVPLTPYRMPYPLNEQLCDACVDELEEMRREGDYP</sequence>
<evidence type="ECO:0000313" key="2">
    <source>
        <dbReference type="Proteomes" id="UP000013280"/>
    </source>
</evidence>
<comment type="caution">
    <text evidence="1">The sequence shown here is derived from an EMBL/GenBank/DDBJ whole genome shotgun (WGS) entry which is preliminary data.</text>
</comment>
<proteinExistence type="predicted"/>
<dbReference type="EMBL" id="APMQ01000016">
    <property type="protein sequence ID" value="ENZ75599.1"/>
    <property type="molecule type" value="Genomic_DNA"/>
</dbReference>
<gene>
    <name evidence="1" type="ORF">OR214_04584</name>
</gene>
<name>R0E0B4_RALPI</name>
<dbReference type="Proteomes" id="UP000013280">
    <property type="component" value="Unassembled WGS sequence"/>
</dbReference>
<organism evidence="1 2">
    <name type="scientific">Ralstonia pickettii OR214</name>
    <dbReference type="NCBI Taxonomy" id="1264675"/>
    <lineage>
        <taxon>Bacteria</taxon>
        <taxon>Pseudomonadati</taxon>
        <taxon>Pseudomonadota</taxon>
        <taxon>Betaproteobacteria</taxon>
        <taxon>Burkholderiales</taxon>
        <taxon>Burkholderiaceae</taxon>
        <taxon>Ralstonia</taxon>
    </lineage>
</organism>
<reference evidence="1 2" key="1">
    <citation type="journal article" date="2013" name="Genome Announc.">
        <title>Draft Genome Sequence for Ralstonia sp. Strain OR214, a Bacterium with Potential for Bioremediation.</title>
        <authorList>
            <person name="Utturkar S.M."/>
            <person name="Bollmann A."/>
            <person name="Brzoska R.M."/>
            <person name="Klingeman D.M."/>
            <person name="Epstein S.E."/>
            <person name="Palumbo A.V."/>
            <person name="Brown S.D."/>
        </authorList>
    </citation>
    <scope>NUCLEOTIDE SEQUENCE [LARGE SCALE GENOMIC DNA]</scope>
    <source>
        <strain evidence="1 2">OR214</strain>
    </source>
</reference>
<dbReference type="AlphaFoldDB" id="R0E0B4"/>
<evidence type="ECO:0000313" key="1">
    <source>
        <dbReference type="EMBL" id="ENZ75599.1"/>
    </source>
</evidence>
<accession>R0E0B4</accession>